<keyword evidence="3" id="KW-0472">Membrane</keyword>
<feature type="domain" description="Multidrug resistance protein MdtA-like barrel-sandwich hybrid" evidence="4">
    <location>
        <begin position="78"/>
        <end position="184"/>
    </location>
</feature>
<sequence length="348" mass="37993">MFRNPILWIVIVLSGMLAIAFWPAEQKSGMQRGGGSILIEVAEAKTIPYNEEIAALGTAQANESIDLKANSTDRVDIVHFDDGQFVEAGQLLVTMRHDEEKANVNEFKATLNEHRRQLKRLKDLEKQSATAASAIEKQESLIESTEAQQQVAKVRLDEKFIKAPFSGQVGLRQISPGQLITTSTNIVTLDDVNKIKVEFQLSEKYLTAVEVGQQVSAMHVAFKAPFVGVIDSISSRVDKTSRAFSVRAIFNNEAKSLRPGMLLQIKVTTEASNALVIPESAIIPINNQHFVYVLNGDNSVSKTEVVLGRRKPGSAEVVKGLSAGAQVVFKGVLKVRDGAQVTTPNKDA</sequence>
<dbReference type="Gene3D" id="1.10.287.470">
    <property type="entry name" value="Helix hairpin bin"/>
    <property type="match status" value="1"/>
</dbReference>
<dbReference type="GO" id="GO:1990281">
    <property type="term" value="C:efflux pump complex"/>
    <property type="evidence" value="ECO:0007669"/>
    <property type="project" value="TreeGrafter"/>
</dbReference>
<evidence type="ECO:0000256" key="3">
    <source>
        <dbReference type="SAM" id="Phobius"/>
    </source>
</evidence>
<keyword evidence="3" id="KW-0812">Transmembrane</keyword>
<feature type="domain" description="YknX-like C-terminal permuted SH3-like" evidence="6">
    <location>
        <begin position="274"/>
        <end position="342"/>
    </location>
</feature>
<dbReference type="Gene3D" id="2.40.420.20">
    <property type="match status" value="1"/>
</dbReference>
<gene>
    <name evidence="7" type="ORF">GNP35_03495</name>
</gene>
<evidence type="ECO:0000259" key="4">
    <source>
        <dbReference type="Pfam" id="PF25917"/>
    </source>
</evidence>
<dbReference type="OrthoDB" id="9806939at2"/>
<dbReference type="SUPFAM" id="SSF111369">
    <property type="entry name" value="HlyD-like secretion proteins"/>
    <property type="match status" value="1"/>
</dbReference>
<dbReference type="RefSeq" id="WP_155694532.1">
    <property type="nucleotide sequence ID" value="NZ_WOCD01000001.1"/>
</dbReference>
<dbReference type="FunFam" id="2.40.30.170:FF:000010">
    <property type="entry name" value="Efflux RND transporter periplasmic adaptor subunit"/>
    <property type="match status" value="1"/>
</dbReference>
<dbReference type="Proteomes" id="UP000439994">
    <property type="component" value="Unassembled WGS sequence"/>
</dbReference>
<dbReference type="InterPro" id="IPR058792">
    <property type="entry name" value="Beta-barrel_RND_2"/>
</dbReference>
<dbReference type="Gene3D" id="2.40.30.170">
    <property type="match status" value="1"/>
</dbReference>
<evidence type="ECO:0000259" key="5">
    <source>
        <dbReference type="Pfam" id="PF25954"/>
    </source>
</evidence>
<dbReference type="NCBIfam" id="TIGR01730">
    <property type="entry name" value="RND_mfp"/>
    <property type="match status" value="1"/>
</dbReference>
<dbReference type="Gene3D" id="2.40.50.100">
    <property type="match status" value="1"/>
</dbReference>
<dbReference type="Pfam" id="PF25989">
    <property type="entry name" value="YknX_C"/>
    <property type="match status" value="1"/>
</dbReference>
<evidence type="ECO:0000256" key="1">
    <source>
        <dbReference type="ARBA" id="ARBA00009477"/>
    </source>
</evidence>
<feature type="domain" description="CusB-like beta-barrel" evidence="5">
    <location>
        <begin position="197"/>
        <end position="270"/>
    </location>
</feature>
<feature type="coiled-coil region" evidence="2">
    <location>
        <begin position="97"/>
        <end position="141"/>
    </location>
</feature>
<comment type="caution">
    <text evidence="7">The sequence shown here is derived from an EMBL/GenBank/DDBJ whole genome shotgun (WGS) entry which is preliminary data.</text>
</comment>
<keyword evidence="2" id="KW-0175">Coiled coil</keyword>
<dbReference type="PANTHER" id="PTHR30469:SF16">
    <property type="entry name" value="HAE1 FAMILY EFFLUX PUMP MFP COMPONENT"/>
    <property type="match status" value="1"/>
</dbReference>
<dbReference type="GO" id="GO:0015562">
    <property type="term" value="F:efflux transmembrane transporter activity"/>
    <property type="evidence" value="ECO:0007669"/>
    <property type="project" value="TreeGrafter"/>
</dbReference>
<evidence type="ECO:0000259" key="6">
    <source>
        <dbReference type="Pfam" id="PF25989"/>
    </source>
</evidence>
<protein>
    <submittedName>
        <fullName evidence="7">Efflux RND transporter periplasmic adaptor subunit</fullName>
    </submittedName>
</protein>
<dbReference type="InterPro" id="IPR006143">
    <property type="entry name" value="RND_pump_MFP"/>
</dbReference>
<dbReference type="AlphaFoldDB" id="A0A6N8F682"/>
<evidence type="ECO:0000313" key="7">
    <source>
        <dbReference type="EMBL" id="MUH71644.1"/>
    </source>
</evidence>
<evidence type="ECO:0000313" key="8">
    <source>
        <dbReference type="Proteomes" id="UP000439994"/>
    </source>
</evidence>
<dbReference type="Pfam" id="PF25917">
    <property type="entry name" value="BSH_RND"/>
    <property type="match status" value="1"/>
</dbReference>
<dbReference type="InterPro" id="IPR058625">
    <property type="entry name" value="MdtA-like_BSH"/>
</dbReference>
<dbReference type="Pfam" id="PF25954">
    <property type="entry name" value="Beta-barrel_RND_2"/>
    <property type="match status" value="1"/>
</dbReference>
<dbReference type="EMBL" id="WOCD01000001">
    <property type="protein sequence ID" value="MUH71644.1"/>
    <property type="molecule type" value="Genomic_DNA"/>
</dbReference>
<feature type="transmembrane region" description="Helical" evidence="3">
    <location>
        <begin position="6"/>
        <end position="24"/>
    </location>
</feature>
<keyword evidence="8" id="KW-1185">Reference proteome</keyword>
<reference evidence="7 8" key="1">
    <citation type="submission" date="2019-11" db="EMBL/GenBank/DDBJ databases">
        <title>P. haliotis isolates from Z. marina roots.</title>
        <authorList>
            <person name="Cohen M."/>
            <person name="Jospin G."/>
            <person name="Eisen J.A."/>
            <person name="Coil D.A."/>
        </authorList>
    </citation>
    <scope>NUCLEOTIDE SEQUENCE [LARGE SCALE GENOMIC DNA]</scope>
    <source>
        <strain evidence="7 8">UCD-MCMsp1aY</strain>
    </source>
</reference>
<proteinExistence type="inferred from homology"/>
<evidence type="ECO:0000256" key="2">
    <source>
        <dbReference type="SAM" id="Coils"/>
    </source>
</evidence>
<comment type="similarity">
    <text evidence="1">Belongs to the membrane fusion protein (MFP) (TC 8.A.1) family.</text>
</comment>
<accession>A0A6N8F682</accession>
<organism evidence="7 8">
    <name type="scientific">Psychrosphaera haliotis</name>
    <dbReference type="NCBI Taxonomy" id="555083"/>
    <lineage>
        <taxon>Bacteria</taxon>
        <taxon>Pseudomonadati</taxon>
        <taxon>Pseudomonadota</taxon>
        <taxon>Gammaproteobacteria</taxon>
        <taxon>Alteromonadales</taxon>
        <taxon>Pseudoalteromonadaceae</taxon>
        <taxon>Psychrosphaera</taxon>
    </lineage>
</organism>
<keyword evidence="3" id="KW-1133">Transmembrane helix</keyword>
<dbReference type="PANTHER" id="PTHR30469">
    <property type="entry name" value="MULTIDRUG RESISTANCE PROTEIN MDTA"/>
    <property type="match status" value="1"/>
</dbReference>
<dbReference type="InterPro" id="IPR058637">
    <property type="entry name" value="YknX-like_C"/>
</dbReference>
<name>A0A6N8F682_9GAMM</name>